<evidence type="ECO:0000259" key="4">
    <source>
        <dbReference type="Pfam" id="PF25066"/>
    </source>
</evidence>
<feature type="domain" description="VPS8-like TPR-like repeats" evidence="4">
    <location>
        <begin position="1091"/>
        <end position="1188"/>
    </location>
</feature>
<dbReference type="AlphaFoldDB" id="A0A4S4KYV5"/>
<evidence type="ECO:0000256" key="1">
    <source>
        <dbReference type="ARBA" id="ARBA00009422"/>
    </source>
</evidence>
<dbReference type="InterPro" id="IPR036322">
    <property type="entry name" value="WD40_repeat_dom_sf"/>
</dbReference>
<dbReference type="Pfam" id="PF23410">
    <property type="entry name" value="Beta-prop_VPS8"/>
    <property type="match status" value="1"/>
</dbReference>
<evidence type="ECO:0000313" key="5">
    <source>
        <dbReference type="EMBL" id="THH02290.1"/>
    </source>
</evidence>
<dbReference type="GO" id="GO:0006623">
    <property type="term" value="P:protein targeting to vacuole"/>
    <property type="evidence" value="ECO:0007669"/>
    <property type="project" value="InterPro"/>
</dbReference>
<feature type="region of interest" description="Disordered" evidence="2">
    <location>
        <begin position="113"/>
        <end position="147"/>
    </location>
</feature>
<feature type="region of interest" description="Disordered" evidence="2">
    <location>
        <begin position="1198"/>
        <end position="1219"/>
    </location>
</feature>
<organism evidence="5 6">
    <name type="scientific">Hermanssonia centrifuga</name>
    <dbReference type="NCBI Taxonomy" id="98765"/>
    <lineage>
        <taxon>Eukaryota</taxon>
        <taxon>Fungi</taxon>
        <taxon>Dikarya</taxon>
        <taxon>Basidiomycota</taxon>
        <taxon>Agaricomycotina</taxon>
        <taxon>Agaricomycetes</taxon>
        <taxon>Polyporales</taxon>
        <taxon>Meruliaceae</taxon>
        <taxon>Hermanssonia</taxon>
    </lineage>
</organism>
<dbReference type="PANTHER" id="PTHR12616">
    <property type="entry name" value="VACUOLAR PROTEIN SORTING VPS41"/>
    <property type="match status" value="1"/>
</dbReference>
<dbReference type="Pfam" id="PF12816">
    <property type="entry name" value="TPR_Vps8"/>
    <property type="match status" value="1"/>
</dbReference>
<name>A0A4S4KYV5_9APHY</name>
<dbReference type="EMBL" id="SGPJ01000008">
    <property type="protein sequence ID" value="THH02290.1"/>
    <property type="molecule type" value="Genomic_DNA"/>
</dbReference>
<dbReference type="SUPFAM" id="SSF50978">
    <property type="entry name" value="WD40 repeat-like"/>
    <property type="match status" value="1"/>
</dbReference>
<dbReference type="InterPro" id="IPR045111">
    <property type="entry name" value="Vps41/Vps8"/>
</dbReference>
<sequence>MNGVRQQEDVAISPPQDDLDLSDLEGEESQDDHAGDYSTRLEELMSDEEHSDGQHETGDDEDEDAGFFYTGADAEPVGTYRDQLRDVLGPDHELEEQDEREVENSLVHDVEEKERFESTMDDEARPTDMLSDRSPTTSSASPSGYLTPPRIVVSTESILSAGAPSVGSPTVLAANGLVCLGTNTGKILVFDFKQNLKCVCHSPDNVVGPVTALALSYDHTYVASGHASGHIQLFDINSPKTPARFVPPTTLAAVASGRQEGHLVGSRIVSIGFVAGRHTAIVSADDSGLAFYHSLGKVLFVEASDTLRILVTEADSFLHQQVLVLTSTTLEVYDIRTFKLVEHVLFDAWSLMSPILAHTTNGSISYPDAVTEVAHSVRVYKGKIFLLGQTEVLVGTLLTWADRILSFVESGDFLSAIELTRSYYVGDAPGNRNGLPDGRDEMREVVGDKMHELMVASAHYAFSEERMTDETHITPDGRGVDRTSLFEGLVVTCARACIALNDFEFLFEDLYSHYDYHGIARIFLLQLEPFVLDGKIHYVPPRITQKLVALHDENNRPDLAERLIWHIDPDCLDINQAITLCQNYQLYDALIYIYTRAMRDYVSPVVELLGLIRRVQQYRRTRAEASPSSKQFVSEDTIEPVVLNAYKIYPYLSDVLTGLTYPSEEPIPEDEALQAKNDVYTFIFFGRSSVWPIGEGGKLVLTSDEENGVEPTYPYARLLLRYDAEAFLHTLDLAFEDHYLNDETHGVSRLVMVKILVEILSTPGLPQSDATFINIFIARNIPKYPQFIQMTPSALHSILIGLAEDEDENTREDRQLAAEFLLSAYTPHESDRILHLFEQAGFYRILRRWHRQERQWSPLFMTYLEDPDLRSSEIFTSVDEILSTASRFNKGVLPPEVLTTVTNSLDSLLDIDVSSTAALVDKRIPRLHEQVMQVLRGRTSHDRFVYLRYLIGSPRLFEDSEHLPYRDRTGPSPHIPAGMRLEYISLLGQSDPTAVIHELEYLPQDFLDWQEVVNSCEEHEIYDAVIWSLYWRGDDLNTALSKTEAFHELLSDNIARSLDTPEVERDLELDKYLSAMRSIQNAAVSACVQYSNAASHGEASTEDMWLKLLKSQIGCVHRVSLFCSKRIAKESKSDPLVTAQAQAEEQTMVSLRSLVQDTFTSLMSASSSRAVSFPRLFKRLVDSVANSRTAKVLPLKRRHAGDHKTPHRQRCLYFGGGND</sequence>
<dbReference type="Pfam" id="PF25066">
    <property type="entry name" value="TPR_VPS8_2"/>
    <property type="match status" value="1"/>
</dbReference>
<gene>
    <name evidence="5" type="ORF">EW026_g563</name>
</gene>
<keyword evidence="6" id="KW-1185">Reference proteome</keyword>
<dbReference type="Proteomes" id="UP000309038">
    <property type="component" value="Unassembled WGS sequence"/>
</dbReference>
<feature type="compositionally biased region" description="Basic and acidic residues" evidence="2">
    <location>
        <begin position="31"/>
        <end position="57"/>
    </location>
</feature>
<feature type="compositionally biased region" description="Acidic residues" evidence="2">
    <location>
        <begin position="17"/>
        <end position="30"/>
    </location>
</feature>
<dbReference type="GO" id="GO:0005770">
    <property type="term" value="C:late endosome"/>
    <property type="evidence" value="ECO:0007669"/>
    <property type="project" value="TreeGrafter"/>
</dbReference>
<accession>A0A4S4KYV5</accession>
<reference evidence="5 6" key="1">
    <citation type="submission" date="2019-02" db="EMBL/GenBank/DDBJ databases">
        <title>Genome sequencing of the rare red list fungi Phlebia centrifuga.</title>
        <authorList>
            <person name="Buettner E."/>
            <person name="Kellner H."/>
        </authorList>
    </citation>
    <scope>NUCLEOTIDE SEQUENCE [LARGE SCALE GENOMIC DNA]</scope>
    <source>
        <strain evidence="5 6">DSM 108282</strain>
    </source>
</reference>
<comment type="similarity">
    <text evidence="1">Belongs to the VPS8 family.</text>
</comment>
<comment type="caution">
    <text evidence="5">The sequence shown here is derived from an EMBL/GenBank/DDBJ whole genome shotgun (WGS) entry which is preliminary data.</text>
</comment>
<protein>
    <submittedName>
        <fullName evidence="5">Uncharacterized protein</fullName>
    </submittedName>
</protein>
<feature type="region of interest" description="Disordered" evidence="2">
    <location>
        <begin position="1"/>
        <end position="78"/>
    </location>
</feature>
<dbReference type="InterPro" id="IPR015943">
    <property type="entry name" value="WD40/YVTN_repeat-like_dom_sf"/>
</dbReference>
<dbReference type="GO" id="GO:0030897">
    <property type="term" value="C:HOPS complex"/>
    <property type="evidence" value="ECO:0007669"/>
    <property type="project" value="TreeGrafter"/>
</dbReference>
<dbReference type="Gene3D" id="2.130.10.10">
    <property type="entry name" value="YVTN repeat-like/Quinoprotein amine dehydrogenase"/>
    <property type="match status" value="1"/>
</dbReference>
<dbReference type="GO" id="GO:0034058">
    <property type="term" value="P:endosomal vesicle fusion"/>
    <property type="evidence" value="ECO:0007669"/>
    <property type="project" value="TreeGrafter"/>
</dbReference>
<proteinExistence type="inferred from homology"/>
<evidence type="ECO:0000256" key="2">
    <source>
        <dbReference type="SAM" id="MobiDB-lite"/>
    </source>
</evidence>
<dbReference type="InterPro" id="IPR025941">
    <property type="entry name" value="Vps8_central_dom"/>
</dbReference>
<feature type="compositionally biased region" description="Basic and acidic residues" evidence="2">
    <location>
        <begin position="113"/>
        <end position="126"/>
    </location>
</feature>
<feature type="domain" description="Vacuolar protein sorting-associated protein 8 central" evidence="3">
    <location>
        <begin position="522"/>
        <end position="735"/>
    </location>
</feature>
<evidence type="ECO:0000313" key="6">
    <source>
        <dbReference type="Proteomes" id="UP000309038"/>
    </source>
</evidence>
<evidence type="ECO:0000259" key="3">
    <source>
        <dbReference type="Pfam" id="PF12816"/>
    </source>
</evidence>
<dbReference type="PANTHER" id="PTHR12616:SF8">
    <property type="entry name" value="VACUOLAR PROTEIN SORTING-ASSOCIATED PROTEIN 8 HOMOLOG"/>
    <property type="match status" value="1"/>
</dbReference>
<dbReference type="InterPro" id="IPR059070">
    <property type="entry name" value="TPR_VPS8_2"/>
</dbReference>
<feature type="compositionally biased region" description="Basic residues" evidence="2">
    <location>
        <begin position="1198"/>
        <end position="1210"/>
    </location>
</feature>
<feature type="compositionally biased region" description="Polar residues" evidence="2">
    <location>
        <begin position="133"/>
        <end position="144"/>
    </location>
</feature>